<dbReference type="GO" id="GO:0046872">
    <property type="term" value="F:metal ion binding"/>
    <property type="evidence" value="ECO:0007669"/>
    <property type="project" value="UniProtKB-KW"/>
</dbReference>
<dbReference type="InterPro" id="IPR054722">
    <property type="entry name" value="PolX-like_BBD"/>
</dbReference>
<feature type="domain" description="GAG-pre-integrase" evidence="5">
    <location>
        <begin position="230"/>
        <end position="303"/>
    </location>
</feature>
<organism evidence="7">
    <name type="scientific">Tanacetum cinerariifolium</name>
    <name type="common">Dalmatian daisy</name>
    <name type="synonym">Chrysanthemum cinerariifolium</name>
    <dbReference type="NCBI Taxonomy" id="118510"/>
    <lineage>
        <taxon>Eukaryota</taxon>
        <taxon>Viridiplantae</taxon>
        <taxon>Streptophyta</taxon>
        <taxon>Embryophyta</taxon>
        <taxon>Tracheophyta</taxon>
        <taxon>Spermatophyta</taxon>
        <taxon>Magnoliopsida</taxon>
        <taxon>eudicotyledons</taxon>
        <taxon>Gunneridae</taxon>
        <taxon>Pentapetalae</taxon>
        <taxon>asterids</taxon>
        <taxon>campanulids</taxon>
        <taxon>Asterales</taxon>
        <taxon>Asteraceae</taxon>
        <taxon>Asteroideae</taxon>
        <taxon>Anthemideae</taxon>
        <taxon>Anthemidinae</taxon>
        <taxon>Tanacetum</taxon>
    </lineage>
</organism>
<evidence type="ECO:0000256" key="1">
    <source>
        <dbReference type="ARBA" id="ARBA00022670"/>
    </source>
</evidence>
<dbReference type="PANTHER" id="PTHR42648:SF27">
    <property type="entry name" value="RNA-DIRECTED DNA POLYMERASE"/>
    <property type="match status" value="1"/>
</dbReference>
<sequence>IVLSIEDKLNYLEQPIPPALIASKGQQVASKILAAHTAWIKESKEIARLMLMTILHEIFTLVSLYVLKMKGFIDNLEHLGHPVTLGLGYLSELLKNKKLSQGASNSGIFTIELNTFLNGSWIYDTGCGTHIYNTTQGLKASRKLKPGALSLYMGNGQREVVKIIGIFYLSLPSGLEIVLNNCHYAPSITRGVVSVSRLYEDGFINRFVNNTIQVSKNNMVYFSVIPRDGIFKIDLSNSYTNDSSMYAVSNKRAKLDLDSTLLWHCRLRHISKKRIEKLQHDGLLNSTDLRAFEKCISCMSGKMARKPYTHQVERVADLLGLIYTDDHGIIAYRTPPYTPQHNGVSKRKNRTLLDMVRSMTSQTTLPKSFWGYEALVKRDTLTKPDKLEPSKWLFKKKTDMDGAVHTYKARLVAMGYTQTPGIDYKETFSPIAYIRAISILIAIVMLYDYEIWQMNIKTVFLNGYLSEEIYRDRSWRLISLCQSDYIEKILKRYQMENSKRGSSIMYAVRCTLPDVVFAQNITSQFQQNLGDLHWTTIKNILKYLMNTKEMFLVYKGDIKRELRVSCYTDARYLTDADDLKSQTGYVLVLNSGITKGARHFRAKVHYLREVIEFGDIKLEKVHTDDNLADPFTKALAFPKHSEHTKNIGILPANCLM</sequence>
<name>A0A699I0J8_TANCI</name>
<dbReference type="InterPro" id="IPR013103">
    <property type="entry name" value="RVT_2"/>
</dbReference>
<protein>
    <recommendedName>
        <fullName evidence="8">Integrase catalytic domain-containing protein</fullName>
    </recommendedName>
</protein>
<gene>
    <name evidence="7" type="ORF">Tci_477069</name>
</gene>
<dbReference type="Gene3D" id="3.30.420.10">
    <property type="entry name" value="Ribonuclease H-like superfamily/Ribonuclease H"/>
    <property type="match status" value="1"/>
</dbReference>
<evidence type="ECO:0000259" key="5">
    <source>
        <dbReference type="Pfam" id="PF13976"/>
    </source>
</evidence>
<dbReference type="InterPro" id="IPR025724">
    <property type="entry name" value="GAG-pre-integrase_dom"/>
</dbReference>
<accession>A0A699I0J8</accession>
<dbReference type="GO" id="GO:0008233">
    <property type="term" value="F:peptidase activity"/>
    <property type="evidence" value="ECO:0007669"/>
    <property type="project" value="UniProtKB-KW"/>
</dbReference>
<evidence type="ECO:0000313" key="7">
    <source>
        <dbReference type="EMBL" id="GEZ05096.1"/>
    </source>
</evidence>
<proteinExistence type="predicted"/>
<dbReference type="EMBL" id="BKCJ010235771">
    <property type="protein sequence ID" value="GEZ05096.1"/>
    <property type="molecule type" value="Genomic_DNA"/>
</dbReference>
<evidence type="ECO:0000256" key="2">
    <source>
        <dbReference type="ARBA" id="ARBA00022723"/>
    </source>
</evidence>
<dbReference type="SUPFAM" id="SSF53098">
    <property type="entry name" value="Ribonuclease H-like"/>
    <property type="match status" value="1"/>
</dbReference>
<dbReference type="PANTHER" id="PTHR42648">
    <property type="entry name" value="TRANSPOSASE, PUTATIVE-RELATED"/>
    <property type="match status" value="1"/>
</dbReference>
<dbReference type="Pfam" id="PF22936">
    <property type="entry name" value="Pol_BBD"/>
    <property type="match status" value="1"/>
</dbReference>
<evidence type="ECO:0000259" key="6">
    <source>
        <dbReference type="Pfam" id="PF22936"/>
    </source>
</evidence>
<evidence type="ECO:0000256" key="3">
    <source>
        <dbReference type="ARBA" id="ARBA00022801"/>
    </source>
</evidence>
<dbReference type="InterPro" id="IPR012337">
    <property type="entry name" value="RNaseH-like_sf"/>
</dbReference>
<dbReference type="InterPro" id="IPR039537">
    <property type="entry name" value="Retrotran_Ty1/copia-like"/>
</dbReference>
<evidence type="ECO:0000259" key="4">
    <source>
        <dbReference type="Pfam" id="PF07727"/>
    </source>
</evidence>
<dbReference type="Pfam" id="PF13976">
    <property type="entry name" value="gag_pre-integrs"/>
    <property type="match status" value="1"/>
</dbReference>
<dbReference type="GO" id="GO:0003676">
    <property type="term" value="F:nucleic acid binding"/>
    <property type="evidence" value="ECO:0007669"/>
    <property type="project" value="InterPro"/>
</dbReference>
<reference evidence="7" key="1">
    <citation type="journal article" date="2019" name="Sci. Rep.">
        <title>Draft genome of Tanacetum cinerariifolium, the natural source of mosquito coil.</title>
        <authorList>
            <person name="Yamashiro T."/>
            <person name="Shiraishi A."/>
            <person name="Satake H."/>
            <person name="Nakayama K."/>
        </authorList>
    </citation>
    <scope>NUCLEOTIDE SEQUENCE</scope>
</reference>
<keyword evidence="2" id="KW-0479">Metal-binding</keyword>
<feature type="domain" description="Reverse transcriptase Ty1/copia-type" evidence="4">
    <location>
        <begin position="385"/>
        <end position="470"/>
    </location>
</feature>
<feature type="domain" description="Retrovirus-related Pol polyprotein from transposon TNT 1-94-like beta-barrel" evidence="6">
    <location>
        <begin position="121"/>
        <end position="203"/>
    </location>
</feature>
<dbReference type="GO" id="GO:0006508">
    <property type="term" value="P:proteolysis"/>
    <property type="evidence" value="ECO:0007669"/>
    <property type="project" value="UniProtKB-KW"/>
</dbReference>
<dbReference type="AlphaFoldDB" id="A0A699I0J8"/>
<feature type="non-terminal residue" evidence="7">
    <location>
        <position position="1"/>
    </location>
</feature>
<keyword evidence="3" id="KW-0378">Hydrolase</keyword>
<keyword evidence="1" id="KW-0645">Protease</keyword>
<evidence type="ECO:0008006" key="8">
    <source>
        <dbReference type="Google" id="ProtNLM"/>
    </source>
</evidence>
<comment type="caution">
    <text evidence="7">The sequence shown here is derived from an EMBL/GenBank/DDBJ whole genome shotgun (WGS) entry which is preliminary data.</text>
</comment>
<dbReference type="Pfam" id="PF07727">
    <property type="entry name" value="RVT_2"/>
    <property type="match status" value="1"/>
</dbReference>
<dbReference type="InterPro" id="IPR036397">
    <property type="entry name" value="RNaseH_sf"/>
</dbReference>